<feature type="domain" description="Phosphatidic acid phosphatase type 2/haloperoxidase" evidence="2">
    <location>
        <begin position="117"/>
        <end position="232"/>
    </location>
</feature>
<dbReference type="Pfam" id="PF01569">
    <property type="entry name" value="PAP2"/>
    <property type="match status" value="1"/>
</dbReference>
<evidence type="ECO:0000259" key="2">
    <source>
        <dbReference type="SMART" id="SM00014"/>
    </source>
</evidence>
<keyword evidence="1" id="KW-0472">Membrane</keyword>
<protein>
    <submittedName>
        <fullName evidence="3">Phosphatase PAP2 family protein</fullName>
    </submittedName>
</protein>
<dbReference type="SMART" id="SM00014">
    <property type="entry name" value="acidPPc"/>
    <property type="match status" value="1"/>
</dbReference>
<reference evidence="3 4" key="1">
    <citation type="submission" date="2019-08" db="EMBL/GenBank/DDBJ databases">
        <title>Bacterial whole genome sequence for Glaciihabitans sp. CHu50b-6-2.</title>
        <authorList>
            <person name="Jin L."/>
        </authorList>
    </citation>
    <scope>NUCLEOTIDE SEQUENCE [LARGE SCALE GENOMIC DNA]</scope>
    <source>
        <strain evidence="3 4">CHu50b-6-2</strain>
    </source>
</reference>
<dbReference type="CDD" id="cd03392">
    <property type="entry name" value="PAP2_like_2"/>
    <property type="match status" value="1"/>
</dbReference>
<feature type="transmembrane region" description="Helical" evidence="1">
    <location>
        <begin position="217"/>
        <end position="234"/>
    </location>
</feature>
<comment type="caution">
    <text evidence="3">The sequence shown here is derived from an EMBL/GenBank/DDBJ whole genome shotgun (WGS) entry which is preliminary data.</text>
</comment>
<feature type="transmembrane region" description="Helical" evidence="1">
    <location>
        <begin position="34"/>
        <end position="57"/>
    </location>
</feature>
<feature type="transmembrane region" description="Helical" evidence="1">
    <location>
        <begin position="159"/>
        <end position="179"/>
    </location>
</feature>
<name>A0A5C8UVR9_9MICO</name>
<keyword evidence="1" id="KW-1133">Transmembrane helix</keyword>
<gene>
    <name evidence="3" type="ORF">FVP33_01045</name>
</gene>
<dbReference type="EMBL" id="VRMG01000002">
    <property type="protein sequence ID" value="TXN32691.1"/>
    <property type="molecule type" value="Genomic_DNA"/>
</dbReference>
<dbReference type="PANTHER" id="PTHR14969:SF13">
    <property type="entry name" value="AT30094P"/>
    <property type="match status" value="1"/>
</dbReference>
<sequence>MATATRPDESRWQSWHGKFIVEERYVRPETRRNLYLTSSILIPLGILLFIVILTSVLQQTGPARLDRPVELWINSLRSPSTTAVMGVITTIFGPIFLPIIILVATVAWALLARHLWRPLLLAGAMITGVIVANTIAPIVHRHRPPTDLMLIGSDSTPSFPSGHVLGASDFLILLSFLLISRAPSAGRVVLAAIVSVLGIVAAMTSRMYLGYHWLTDTLASLSLSLVIIGIVIAIDTWRTVRVPGEPVTGPASQPQRDGT</sequence>
<feature type="transmembrane region" description="Helical" evidence="1">
    <location>
        <begin position="188"/>
        <end position="211"/>
    </location>
</feature>
<dbReference type="InterPro" id="IPR000326">
    <property type="entry name" value="PAP2/HPO"/>
</dbReference>
<dbReference type="SUPFAM" id="SSF48317">
    <property type="entry name" value="Acid phosphatase/Vanadium-dependent haloperoxidase"/>
    <property type="match status" value="1"/>
</dbReference>
<keyword evidence="1" id="KW-0812">Transmembrane</keyword>
<proteinExistence type="predicted"/>
<keyword evidence="4" id="KW-1185">Reference proteome</keyword>
<feature type="transmembrane region" description="Helical" evidence="1">
    <location>
        <begin position="119"/>
        <end position="139"/>
    </location>
</feature>
<dbReference type="Proteomes" id="UP000321379">
    <property type="component" value="Unassembled WGS sequence"/>
</dbReference>
<evidence type="ECO:0000313" key="3">
    <source>
        <dbReference type="EMBL" id="TXN32691.1"/>
    </source>
</evidence>
<dbReference type="PANTHER" id="PTHR14969">
    <property type="entry name" value="SPHINGOSINE-1-PHOSPHATE PHOSPHOHYDROLASE"/>
    <property type="match status" value="1"/>
</dbReference>
<dbReference type="Gene3D" id="1.20.144.10">
    <property type="entry name" value="Phosphatidic acid phosphatase type 2/haloperoxidase"/>
    <property type="match status" value="1"/>
</dbReference>
<dbReference type="InterPro" id="IPR036938">
    <property type="entry name" value="PAP2/HPO_sf"/>
</dbReference>
<feature type="transmembrane region" description="Helical" evidence="1">
    <location>
        <begin position="83"/>
        <end position="112"/>
    </location>
</feature>
<dbReference type="RefSeq" id="WP_147781786.1">
    <property type="nucleotide sequence ID" value="NZ_VRMG01000002.1"/>
</dbReference>
<dbReference type="AlphaFoldDB" id="A0A5C8UVR9"/>
<organism evidence="3 4">
    <name type="scientific">Lacisediminihabitans profunda</name>
    <dbReference type="NCBI Taxonomy" id="2594790"/>
    <lineage>
        <taxon>Bacteria</taxon>
        <taxon>Bacillati</taxon>
        <taxon>Actinomycetota</taxon>
        <taxon>Actinomycetes</taxon>
        <taxon>Micrococcales</taxon>
        <taxon>Microbacteriaceae</taxon>
        <taxon>Lacisediminihabitans</taxon>
    </lineage>
</organism>
<evidence type="ECO:0000256" key="1">
    <source>
        <dbReference type="SAM" id="Phobius"/>
    </source>
</evidence>
<evidence type="ECO:0000313" key="4">
    <source>
        <dbReference type="Proteomes" id="UP000321379"/>
    </source>
</evidence>
<accession>A0A5C8UVR9</accession>